<evidence type="ECO:0000313" key="1">
    <source>
        <dbReference type="EMBL" id="PRY35516.1"/>
    </source>
</evidence>
<dbReference type="AlphaFoldDB" id="A0A2T0SQ36"/>
<sequence>MKGINYLINDVGERTAVVIDLKTYGTELEDFLDGLEAQARKDESKEDFDTVVNRLLSEKGCHA</sequence>
<gene>
    <name evidence="1" type="ORF">CLV58_114101</name>
</gene>
<proteinExistence type="predicted"/>
<comment type="caution">
    <text evidence="1">The sequence shown here is derived from an EMBL/GenBank/DDBJ whole genome shotgun (WGS) entry which is preliminary data.</text>
</comment>
<dbReference type="Proteomes" id="UP000238375">
    <property type="component" value="Unassembled WGS sequence"/>
</dbReference>
<dbReference type="RefSeq" id="WP_106139026.1">
    <property type="nucleotide sequence ID" value="NZ_PVTE01000014.1"/>
</dbReference>
<name>A0A2T0SQ36_9BACT</name>
<organism evidence="1 2">
    <name type="scientific">Spirosoma oryzae</name>
    <dbReference type="NCBI Taxonomy" id="1469603"/>
    <lineage>
        <taxon>Bacteria</taxon>
        <taxon>Pseudomonadati</taxon>
        <taxon>Bacteroidota</taxon>
        <taxon>Cytophagia</taxon>
        <taxon>Cytophagales</taxon>
        <taxon>Cytophagaceae</taxon>
        <taxon>Spirosoma</taxon>
    </lineage>
</organism>
<protein>
    <submittedName>
        <fullName evidence="1">Uncharacterized protein</fullName>
    </submittedName>
</protein>
<evidence type="ECO:0000313" key="2">
    <source>
        <dbReference type="Proteomes" id="UP000238375"/>
    </source>
</evidence>
<reference evidence="1 2" key="1">
    <citation type="submission" date="2018-03" db="EMBL/GenBank/DDBJ databases">
        <title>Genomic Encyclopedia of Archaeal and Bacterial Type Strains, Phase II (KMG-II): from individual species to whole genera.</title>
        <authorList>
            <person name="Goeker M."/>
        </authorList>
    </citation>
    <scope>NUCLEOTIDE SEQUENCE [LARGE SCALE GENOMIC DNA]</scope>
    <source>
        <strain evidence="1 2">DSM 28354</strain>
    </source>
</reference>
<accession>A0A2T0SQ36</accession>
<keyword evidence="2" id="KW-1185">Reference proteome</keyword>
<dbReference type="OrthoDB" id="9803638at2"/>
<dbReference type="EMBL" id="PVTE01000014">
    <property type="protein sequence ID" value="PRY35516.1"/>
    <property type="molecule type" value="Genomic_DNA"/>
</dbReference>